<gene>
    <name evidence="1" type="ORF">HMPREF0519_1076</name>
</gene>
<proteinExistence type="predicted"/>
<dbReference type="EMBL" id="ACGP01000115">
    <property type="protein sequence ID" value="EEI24785.1"/>
    <property type="molecule type" value="Genomic_DNA"/>
</dbReference>
<comment type="caution">
    <text evidence="1">The sequence shown here is derived from an EMBL/GenBank/DDBJ whole genome shotgun (WGS) entry which is preliminary data.</text>
</comment>
<dbReference type="PATRIC" id="fig|1423757.3.peg.2284"/>
<dbReference type="SMR" id="C0XIL5"/>
<dbReference type="AlphaFoldDB" id="C0XIL5"/>
<reference evidence="1 2" key="1">
    <citation type="submission" date="2009-01" db="EMBL/GenBank/DDBJ databases">
        <authorList>
            <person name="Qin X."/>
            <person name="Bachman B."/>
            <person name="Battles P."/>
            <person name="Bell A."/>
            <person name="Bess C."/>
            <person name="Bickham C."/>
            <person name="Chaboub L."/>
            <person name="Chen D."/>
            <person name="Coyle M."/>
            <person name="Deiros D.R."/>
            <person name="Dinh H."/>
            <person name="Forbes L."/>
            <person name="Fowler G."/>
            <person name="Francisco L."/>
            <person name="Fu Q."/>
            <person name="Gubbala S."/>
            <person name="Hale W."/>
            <person name="Han Y."/>
            <person name="Hemphill L."/>
            <person name="Highlander S.K."/>
            <person name="Hirani K."/>
            <person name="Hogues M."/>
            <person name="Jackson L."/>
            <person name="Jakkamsetti A."/>
            <person name="Javaid M."/>
            <person name="Jiang H."/>
            <person name="Korchina V."/>
            <person name="Kovar C."/>
            <person name="Lara F."/>
            <person name="Lee S."/>
            <person name="Mata R."/>
            <person name="Mathew T."/>
            <person name="Moen C."/>
            <person name="Morales K."/>
            <person name="Munidasa M."/>
            <person name="Nazareth L."/>
            <person name="Ngo R."/>
            <person name="Nguyen L."/>
            <person name="Okwuonu G."/>
            <person name="Ongeri F."/>
            <person name="Patil S."/>
            <person name="Petrosino J."/>
            <person name="Pham C."/>
            <person name="Pham P."/>
            <person name="Pu L.-L."/>
            <person name="Puazo M."/>
            <person name="Raj R."/>
            <person name="Reid J."/>
            <person name="Rouhana J."/>
            <person name="Saada N."/>
            <person name="Shang Y."/>
            <person name="Simmons D."/>
            <person name="Thornton R."/>
            <person name="Warren J."/>
            <person name="Weissenberger G."/>
            <person name="Zhang J."/>
            <person name="Zhang L."/>
            <person name="Zhou C."/>
            <person name="Zhu D."/>
            <person name="Muzny D."/>
            <person name="Worley K."/>
            <person name="Gibbs R."/>
        </authorList>
    </citation>
    <scope>NUCLEOTIDE SEQUENCE [LARGE SCALE GENOMIC DNA]</scope>
    <source>
        <strain evidence="2">ATCC 8290 / DSM 20176 / CCUG 30140 / JCM 1155 / KCTC 3500 / NBRC 15886 / NCIMB 8040 / NRRL B-1843 / 9</strain>
    </source>
</reference>
<protein>
    <submittedName>
        <fullName evidence="1">Uncharacterized protein</fullName>
    </submittedName>
</protein>
<dbReference type="Proteomes" id="UP000003752">
    <property type="component" value="Unassembled WGS sequence"/>
</dbReference>
<dbReference type="HOGENOM" id="CLU_2058387_0_0_9"/>
<keyword evidence="2" id="KW-1185">Reference proteome</keyword>
<evidence type="ECO:0000313" key="2">
    <source>
        <dbReference type="Proteomes" id="UP000003752"/>
    </source>
</evidence>
<evidence type="ECO:0000313" key="1">
    <source>
        <dbReference type="EMBL" id="EEI24785.1"/>
    </source>
</evidence>
<dbReference type="RefSeq" id="WP_003633952.1">
    <property type="nucleotide sequence ID" value="NZ_AZDF01000006.1"/>
</dbReference>
<name>C0XIL5_LENH9</name>
<sequence length="119" mass="14639">MKNNELMPYFAELLEQRNTLIHQNRILNRLNRTIEINRQALYQLDANIDQLLAKDWQMTMRYHRLYDHLKSNWVELNDELEQVTRDLWCLTQDQVPLDYSKVTPKQHQLIKQEFAKYHR</sequence>
<accession>C0XIL5</accession>
<organism evidence="1 2">
    <name type="scientific">Lentilactobacillus hilgardii (strain ATCC 8290 / DSM 20176 / CCUG 30140 / JCM 1155 / KCTC 3500 / NBRC 15886 / NCIMB 8040 / NRRL B-1843 / 9)</name>
    <dbReference type="NCBI Taxonomy" id="1423757"/>
    <lineage>
        <taxon>Bacteria</taxon>
        <taxon>Bacillati</taxon>
        <taxon>Bacillota</taxon>
        <taxon>Bacilli</taxon>
        <taxon>Lactobacillales</taxon>
        <taxon>Lactobacillaceae</taxon>
        <taxon>Lentilactobacillus</taxon>
    </lineage>
</organism>